<reference evidence="3" key="1">
    <citation type="submission" date="2020-06" db="EMBL/GenBank/DDBJ databases">
        <authorList>
            <person name="Li T."/>
            <person name="Hu X."/>
            <person name="Zhang T."/>
            <person name="Song X."/>
            <person name="Zhang H."/>
            <person name="Dai N."/>
            <person name="Sheng W."/>
            <person name="Hou X."/>
            <person name="Wei L."/>
        </authorList>
    </citation>
    <scope>NUCLEOTIDE SEQUENCE</scope>
    <source>
        <strain evidence="3">G02</strain>
        <tissue evidence="3">Leaf</tissue>
    </source>
</reference>
<proteinExistence type="predicted"/>
<keyword evidence="1" id="KW-0175">Coiled coil</keyword>
<feature type="signal peptide" evidence="2">
    <location>
        <begin position="1"/>
        <end position="17"/>
    </location>
</feature>
<sequence>MFPYLVSFLLFLRCNRSFDFPILLQVVTLRGELLSHPIGDSGEAQRWILGEQVEHLLGEVTDLQASKKVGCGRYQQAEREVKKLQKKIAAMKEDHAEEIQMLAD</sequence>
<dbReference type="EMBL" id="JACGWJ010000005">
    <property type="protein sequence ID" value="KAL0418999.1"/>
    <property type="molecule type" value="Genomic_DNA"/>
</dbReference>
<evidence type="ECO:0000256" key="2">
    <source>
        <dbReference type="SAM" id="SignalP"/>
    </source>
</evidence>
<evidence type="ECO:0000313" key="3">
    <source>
        <dbReference type="EMBL" id="KAL0418999.1"/>
    </source>
</evidence>
<organism evidence="3">
    <name type="scientific">Sesamum radiatum</name>
    <name type="common">Black benniseed</name>
    <dbReference type="NCBI Taxonomy" id="300843"/>
    <lineage>
        <taxon>Eukaryota</taxon>
        <taxon>Viridiplantae</taxon>
        <taxon>Streptophyta</taxon>
        <taxon>Embryophyta</taxon>
        <taxon>Tracheophyta</taxon>
        <taxon>Spermatophyta</taxon>
        <taxon>Magnoliopsida</taxon>
        <taxon>eudicotyledons</taxon>
        <taxon>Gunneridae</taxon>
        <taxon>Pentapetalae</taxon>
        <taxon>asterids</taxon>
        <taxon>lamiids</taxon>
        <taxon>Lamiales</taxon>
        <taxon>Pedaliaceae</taxon>
        <taxon>Sesamum</taxon>
    </lineage>
</organism>
<accession>A0AAW2UPP4</accession>
<comment type="caution">
    <text evidence="3">The sequence shown here is derived from an EMBL/GenBank/DDBJ whole genome shotgun (WGS) entry which is preliminary data.</text>
</comment>
<feature type="coiled-coil region" evidence="1">
    <location>
        <begin position="74"/>
        <end position="101"/>
    </location>
</feature>
<gene>
    <name evidence="3" type="ORF">Sradi_1313400</name>
</gene>
<name>A0AAW2UPP4_SESRA</name>
<feature type="chain" id="PRO_5043733105" evidence="2">
    <location>
        <begin position="18"/>
        <end position="104"/>
    </location>
</feature>
<dbReference type="AlphaFoldDB" id="A0AAW2UPP4"/>
<reference evidence="3" key="2">
    <citation type="journal article" date="2024" name="Plant">
        <title>Genomic evolution and insights into agronomic trait innovations of Sesamum species.</title>
        <authorList>
            <person name="Miao H."/>
            <person name="Wang L."/>
            <person name="Qu L."/>
            <person name="Liu H."/>
            <person name="Sun Y."/>
            <person name="Le M."/>
            <person name="Wang Q."/>
            <person name="Wei S."/>
            <person name="Zheng Y."/>
            <person name="Lin W."/>
            <person name="Duan Y."/>
            <person name="Cao H."/>
            <person name="Xiong S."/>
            <person name="Wang X."/>
            <person name="Wei L."/>
            <person name="Li C."/>
            <person name="Ma Q."/>
            <person name="Ju M."/>
            <person name="Zhao R."/>
            <person name="Li G."/>
            <person name="Mu C."/>
            <person name="Tian Q."/>
            <person name="Mei H."/>
            <person name="Zhang T."/>
            <person name="Gao T."/>
            <person name="Zhang H."/>
        </authorList>
    </citation>
    <scope>NUCLEOTIDE SEQUENCE</scope>
    <source>
        <strain evidence="3">G02</strain>
    </source>
</reference>
<protein>
    <submittedName>
        <fullName evidence="3">Uncharacterized protein</fullName>
    </submittedName>
</protein>
<keyword evidence="2" id="KW-0732">Signal</keyword>
<evidence type="ECO:0000256" key="1">
    <source>
        <dbReference type="SAM" id="Coils"/>
    </source>
</evidence>